<evidence type="ECO:0000256" key="3">
    <source>
        <dbReference type="ARBA" id="ARBA00022490"/>
    </source>
</evidence>
<accession>A0A2M4AFK1</accession>
<evidence type="ECO:0000256" key="5">
    <source>
        <dbReference type="ARBA" id="ARBA00023161"/>
    </source>
</evidence>
<evidence type="ECO:0000256" key="1">
    <source>
        <dbReference type="ARBA" id="ARBA00004496"/>
    </source>
</evidence>
<evidence type="ECO:0000256" key="4">
    <source>
        <dbReference type="ARBA" id="ARBA00022664"/>
    </source>
</evidence>
<dbReference type="InterPro" id="IPR031953">
    <property type="entry name" value="mRNA_decap_C"/>
</dbReference>
<feature type="domain" description="mRNA-decapping enzyme C-terminal" evidence="7">
    <location>
        <begin position="565"/>
        <end position="602"/>
    </location>
</feature>
<keyword evidence="5" id="KW-0866">Nonsense-mediated mRNA decay</keyword>
<dbReference type="GO" id="GO:0003729">
    <property type="term" value="F:mRNA binding"/>
    <property type="evidence" value="ECO:0007669"/>
    <property type="project" value="TreeGrafter"/>
</dbReference>
<dbReference type="Pfam" id="PF06058">
    <property type="entry name" value="DCP1"/>
    <property type="match status" value="1"/>
</dbReference>
<dbReference type="GO" id="GO:0000932">
    <property type="term" value="C:P-body"/>
    <property type="evidence" value="ECO:0007669"/>
    <property type="project" value="TreeGrafter"/>
</dbReference>
<evidence type="ECO:0000313" key="8">
    <source>
        <dbReference type="EMBL" id="MBW39555.1"/>
    </source>
</evidence>
<dbReference type="GO" id="GO:0008047">
    <property type="term" value="F:enzyme activator activity"/>
    <property type="evidence" value="ECO:0007669"/>
    <property type="project" value="InterPro"/>
</dbReference>
<evidence type="ECO:0000256" key="6">
    <source>
        <dbReference type="SAM" id="MobiDB-lite"/>
    </source>
</evidence>
<dbReference type="GO" id="GO:0000290">
    <property type="term" value="P:deadenylation-dependent decapping of nuclear-transcribed mRNA"/>
    <property type="evidence" value="ECO:0007669"/>
    <property type="project" value="InterPro"/>
</dbReference>
<dbReference type="FunFam" id="2.30.29.30:FF:000425">
    <property type="entry name" value="mRNA-decapping enzyme 1B"/>
    <property type="match status" value="1"/>
</dbReference>
<dbReference type="GO" id="GO:0031087">
    <property type="term" value="P:deadenylation-independent decapping of nuclear-transcribed mRNA"/>
    <property type="evidence" value="ECO:0007669"/>
    <property type="project" value="TreeGrafter"/>
</dbReference>
<feature type="compositionally biased region" description="Low complexity" evidence="6">
    <location>
        <begin position="523"/>
        <end position="563"/>
    </location>
</feature>
<organism evidence="8">
    <name type="scientific">Anopheles triannulatus</name>
    <dbReference type="NCBI Taxonomy" id="58253"/>
    <lineage>
        <taxon>Eukaryota</taxon>
        <taxon>Metazoa</taxon>
        <taxon>Ecdysozoa</taxon>
        <taxon>Arthropoda</taxon>
        <taxon>Hexapoda</taxon>
        <taxon>Insecta</taxon>
        <taxon>Pterygota</taxon>
        <taxon>Neoptera</taxon>
        <taxon>Endopterygota</taxon>
        <taxon>Diptera</taxon>
        <taxon>Nematocera</taxon>
        <taxon>Culicoidea</taxon>
        <taxon>Culicidae</taxon>
        <taxon>Anophelinae</taxon>
        <taxon>Anopheles</taxon>
    </lineage>
</organism>
<feature type="compositionally biased region" description="Low complexity" evidence="6">
    <location>
        <begin position="378"/>
        <end position="387"/>
    </location>
</feature>
<dbReference type="GO" id="GO:0006397">
    <property type="term" value="P:mRNA processing"/>
    <property type="evidence" value="ECO:0007669"/>
    <property type="project" value="UniProtKB-KW"/>
</dbReference>
<dbReference type="Gene3D" id="6.10.140.2030">
    <property type="match status" value="1"/>
</dbReference>
<evidence type="ECO:0000259" key="7">
    <source>
        <dbReference type="Pfam" id="PF16741"/>
    </source>
</evidence>
<dbReference type="GO" id="GO:0000184">
    <property type="term" value="P:nuclear-transcribed mRNA catabolic process, nonsense-mediated decay"/>
    <property type="evidence" value="ECO:0007669"/>
    <property type="project" value="UniProtKB-KW"/>
</dbReference>
<feature type="region of interest" description="Disordered" evidence="6">
    <location>
        <begin position="371"/>
        <end position="390"/>
    </location>
</feature>
<evidence type="ECO:0000256" key="2">
    <source>
        <dbReference type="ARBA" id="ARBA00008778"/>
    </source>
</evidence>
<sequence>MADQTELRMNLVAIKRVDPYAKDIINSSAHVAFYVFNNEDSEWEKTDIEGALFIYSRYAEPFHSIFINNRLNTNSLVEPIRGQIELQSKPPFLLYRNERSRIRGFWFYNNTECDRIGEIIQRLVTDCAEAEKLNPVVVNGGGGAGGGTIPPGMLPGMNGNGPPESEASNVDIFSMLTKAQEDYQNNAATTTAGGGGGGGAKPDPAVINHAGMTVLGGHNMPIVPAVPAAQPPQQPISNQNAPRSVVNFFAAAKQPAASEVPLFKTHAPVHTLEQIEKLHRASTPQKDLTIAGGVATTGKLTPDLSELKRMGAIPIMGSGNGPHTPSGGLSELGTSPLATFLSAANLSSAMRMTNNQAAVPKAKLIDISELESRQNHHSQQQQSQQQQTPLHELLKKSDSIAVTGTTPTTPSIVRPALMPPTMFKPTAAAAASVGVTGSPGTGTVGPQTALSDLFTQVTSRSAGGPVAVSGPKVVPSNATGKQAGSSGAKGGGKSRDGTGNTPPKQAGGTPKSVADILSKAAANNNKQNNNNVHSAVSTASGNANGSNNNNNNNNSSSSTAGGTVEPLTQNQLIQAVSYLIKHDPDFVRKLHEAYVRSFAEMMISN</sequence>
<reference evidence="8" key="1">
    <citation type="submission" date="2018-01" db="EMBL/GenBank/DDBJ databases">
        <title>An insight into the sialome of Amazonian anophelines.</title>
        <authorList>
            <person name="Ribeiro J.M."/>
            <person name="Scarpassa V."/>
            <person name="Calvo E."/>
        </authorList>
    </citation>
    <scope>NUCLEOTIDE SEQUENCE</scope>
    <source>
        <tissue evidence="8">Salivary glands</tissue>
    </source>
</reference>
<dbReference type="InterPro" id="IPR011993">
    <property type="entry name" value="PH-like_dom_sf"/>
</dbReference>
<dbReference type="CDD" id="cd09804">
    <property type="entry name" value="Dcp1"/>
    <property type="match status" value="1"/>
</dbReference>
<dbReference type="AlphaFoldDB" id="A0A2M4AFK1"/>
<dbReference type="PANTHER" id="PTHR16290:SF0">
    <property type="entry name" value="DECAPPING PROTEIN 1, ISOFORM A"/>
    <property type="match status" value="1"/>
</dbReference>
<protein>
    <submittedName>
        <fullName evidence="8">Putative mrna decapping enzyme 1</fullName>
    </submittedName>
</protein>
<dbReference type="SUPFAM" id="SSF50729">
    <property type="entry name" value="PH domain-like"/>
    <property type="match status" value="1"/>
</dbReference>
<dbReference type="EMBL" id="GGFK01006234">
    <property type="protein sequence ID" value="MBW39555.1"/>
    <property type="molecule type" value="Transcribed_RNA"/>
</dbReference>
<proteinExistence type="inferred from homology"/>
<dbReference type="Gene3D" id="2.30.29.30">
    <property type="entry name" value="Pleckstrin-homology domain (PH domain)/Phosphotyrosine-binding domain (PTB)"/>
    <property type="match status" value="1"/>
</dbReference>
<dbReference type="InterPro" id="IPR010334">
    <property type="entry name" value="Dcp1"/>
</dbReference>
<comment type="similarity">
    <text evidence="2">Belongs to the DCP1 family.</text>
</comment>
<feature type="region of interest" description="Disordered" evidence="6">
    <location>
        <begin position="523"/>
        <end position="564"/>
    </location>
</feature>
<comment type="subcellular location">
    <subcellularLocation>
        <location evidence="1">Cytoplasm</location>
    </subcellularLocation>
</comment>
<dbReference type="PANTHER" id="PTHR16290">
    <property type="entry name" value="TRANSCRIPTION FACTOR SMIF DECAPPING ENZYME DCP1"/>
    <property type="match status" value="1"/>
</dbReference>
<dbReference type="Pfam" id="PF16741">
    <property type="entry name" value="mRNA_decap_C"/>
    <property type="match status" value="1"/>
</dbReference>
<feature type="region of interest" description="Disordered" evidence="6">
    <location>
        <begin position="461"/>
        <end position="511"/>
    </location>
</feature>
<name>A0A2M4AFK1_9DIPT</name>
<keyword evidence="3" id="KW-0963">Cytoplasm</keyword>
<keyword evidence="4" id="KW-0507">mRNA processing</keyword>